<protein>
    <recommendedName>
        <fullName evidence="2">N-acetylglucosaminylphosphatidylinositol deacetylase</fullName>
        <ecNumber evidence="2">3.5.1.89</ecNumber>
    </recommendedName>
</protein>
<dbReference type="GO" id="GO:0006506">
    <property type="term" value="P:GPI anchor biosynthetic process"/>
    <property type="evidence" value="ECO:0007669"/>
    <property type="project" value="UniProtKB-UniPathway"/>
</dbReference>
<proteinExistence type="inferred from homology"/>
<dbReference type="PANTHER" id="PTHR12993">
    <property type="entry name" value="N-ACETYLGLUCOSAMINYL-PHOSPHATIDYLINOSITOL DE-N-ACETYLASE-RELATED"/>
    <property type="match status" value="1"/>
</dbReference>
<dbReference type="UniPathway" id="UPA00196"/>
<evidence type="ECO:0000256" key="2">
    <source>
        <dbReference type="ARBA" id="ARBA00012176"/>
    </source>
</evidence>
<sequence length="129" mass="14190">MPGILRSPVRLAVFLLPILFAAFCYYTLSAISSHETIRNRNIALLIAHPDDEAMFFAPTIQALTDPSSQNTVQIVCFSIGDAEGIGQIREHELLESASLLGVPDVNSTVIVHDHPHLPDSMSKLWPEDL</sequence>
<reference evidence="3 4" key="1">
    <citation type="journal article" date="2013" name="PLoS Genet.">
        <title>Genomic mechanisms accounting for the adaptation to parasitism in nematode-trapping fungi.</title>
        <authorList>
            <person name="Meerupati T."/>
            <person name="Andersson K.M."/>
            <person name="Friman E."/>
            <person name="Kumar D."/>
            <person name="Tunlid A."/>
            <person name="Ahren D."/>
        </authorList>
    </citation>
    <scope>NUCLEOTIDE SEQUENCE [LARGE SCALE GENOMIC DNA]</scope>
    <source>
        <strain evidence="3 4">CBS 200.50</strain>
    </source>
</reference>
<dbReference type="eggNOG" id="KOG3332">
    <property type="taxonomic scope" value="Eukaryota"/>
</dbReference>
<dbReference type="EC" id="3.5.1.89" evidence="2"/>
<dbReference type="Pfam" id="PF02585">
    <property type="entry name" value="PIG-L"/>
    <property type="match status" value="1"/>
</dbReference>
<dbReference type="InterPro" id="IPR024078">
    <property type="entry name" value="LmbE-like_dom_sf"/>
</dbReference>
<dbReference type="Gene3D" id="3.40.50.10320">
    <property type="entry name" value="LmbE-like"/>
    <property type="match status" value="1"/>
</dbReference>
<name>S8ADQ1_DACHA</name>
<dbReference type="STRING" id="1284197.S8ADQ1"/>
<evidence type="ECO:0000313" key="3">
    <source>
        <dbReference type="EMBL" id="EPS39221.1"/>
    </source>
</evidence>
<feature type="non-terminal residue" evidence="3">
    <location>
        <position position="129"/>
    </location>
</feature>
<comment type="similarity">
    <text evidence="1">Belongs to the PIGL family.</text>
</comment>
<dbReference type="GO" id="GO:0000225">
    <property type="term" value="F:N-acetylglucosaminylphosphatidylinositol deacetylase activity"/>
    <property type="evidence" value="ECO:0007669"/>
    <property type="project" value="UniProtKB-EC"/>
</dbReference>
<accession>S8ADQ1</accession>
<reference evidence="4" key="2">
    <citation type="submission" date="2013-04" db="EMBL/GenBank/DDBJ databases">
        <title>Genomic mechanisms accounting for the adaptation to parasitism in nematode-trapping fungi.</title>
        <authorList>
            <person name="Ahren D.G."/>
        </authorList>
    </citation>
    <scope>NUCLEOTIDE SEQUENCE [LARGE SCALE GENOMIC DNA]</scope>
    <source>
        <strain evidence="4">CBS 200.50</strain>
    </source>
</reference>
<gene>
    <name evidence="3" type="ORF">H072_7023</name>
</gene>
<organism evidence="3 4">
    <name type="scientific">Dactylellina haptotyla (strain CBS 200.50)</name>
    <name type="common">Nematode-trapping fungus</name>
    <name type="synonym">Monacrosporium haptotylum</name>
    <dbReference type="NCBI Taxonomy" id="1284197"/>
    <lineage>
        <taxon>Eukaryota</taxon>
        <taxon>Fungi</taxon>
        <taxon>Dikarya</taxon>
        <taxon>Ascomycota</taxon>
        <taxon>Pezizomycotina</taxon>
        <taxon>Orbiliomycetes</taxon>
        <taxon>Orbiliales</taxon>
        <taxon>Orbiliaceae</taxon>
        <taxon>Dactylellina</taxon>
    </lineage>
</organism>
<keyword evidence="4" id="KW-1185">Reference proteome</keyword>
<dbReference type="SUPFAM" id="SSF102588">
    <property type="entry name" value="LmbE-like"/>
    <property type="match status" value="1"/>
</dbReference>
<dbReference type="InterPro" id="IPR003737">
    <property type="entry name" value="GlcNAc_PI_deacetylase-related"/>
</dbReference>
<dbReference type="PANTHER" id="PTHR12993:SF11">
    <property type="entry name" value="N-ACETYLGLUCOSAMINYL-PHOSPHATIDYLINOSITOL DE-N-ACETYLASE"/>
    <property type="match status" value="1"/>
</dbReference>
<dbReference type="GO" id="GO:0005783">
    <property type="term" value="C:endoplasmic reticulum"/>
    <property type="evidence" value="ECO:0007669"/>
    <property type="project" value="TreeGrafter"/>
</dbReference>
<evidence type="ECO:0000256" key="1">
    <source>
        <dbReference type="ARBA" id="ARBA00006066"/>
    </source>
</evidence>
<dbReference type="HOGENOM" id="CLU_034979_2_1_1"/>
<dbReference type="OrthoDB" id="440160at2759"/>
<comment type="caution">
    <text evidence="3">The sequence shown here is derived from an EMBL/GenBank/DDBJ whole genome shotgun (WGS) entry which is preliminary data.</text>
</comment>
<dbReference type="Proteomes" id="UP000015100">
    <property type="component" value="Unassembled WGS sequence"/>
</dbReference>
<dbReference type="GO" id="GO:0016020">
    <property type="term" value="C:membrane"/>
    <property type="evidence" value="ECO:0007669"/>
    <property type="project" value="GOC"/>
</dbReference>
<evidence type="ECO:0000313" key="4">
    <source>
        <dbReference type="Proteomes" id="UP000015100"/>
    </source>
</evidence>
<dbReference type="AlphaFoldDB" id="S8ADQ1"/>
<dbReference type="EMBL" id="AQGS01000484">
    <property type="protein sequence ID" value="EPS39221.1"/>
    <property type="molecule type" value="Genomic_DNA"/>
</dbReference>